<accession>A0ABX6H4B4</accession>
<feature type="chain" id="PRO_5046247743" description="Lipoprotein" evidence="1">
    <location>
        <begin position="23"/>
        <end position="197"/>
    </location>
</feature>
<evidence type="ECO:0008006" key="4">
    <source>
        <dbReference type="Google" id="ProtNLM"/>
    </source>
</evidence>
<dbReference type="RefSeq" id="WP_159423852.1">
    <property type="nucleotide sequence ID" value="NZ_CP047180.1"/>
</dbReference>
<sequence>MGSRRAAAIAGVVLLGLLTGCATGPTADVDEQILAAEELGDSAVTAAESLHPVLIGADLRVSVRGGKPSARHDDERWVELFLRLVPQGAGPEASREIQEAIGGELLADGWVADELTRVAAETGEGAELWFTRPGAEGTATWDGDSPGDWHVSIWDRLDYVQLDVQSPFALTTDTQYATSDAVEARHPEWRSPDGVLP</sequence>
<keyword evidence="1" id="KW-0732">Signal</keyword>
<dbReference type="PROSITE" id="PS51257">
    <property type="entry name" value="PROKAR_LIPOPROTEIN"/>
    <property type="match status" value="1"/>
</dbReference>
<protein>
    <recommendedName>
        <fullName evidence="4">Lipoprotein</fullName>
    </recommendedName>
</protein>
<organism evidence="2 3">
    <name type="scientific">Rathayibacter festucae</name>
    <dbReference type="NCBI Taxonomy" id="110937"/>
    <lineage>
        <taxon>Bacteria</taxon>
        <taxon>Bacillati</taxon>
        <taxon>Actinomycetota</taxon>
        <taxon>Actinomycetes</taxon>
        <taxon>Micrococcales</taxon>
        <taxon>Microbacteriaceae</taxon>
        <taxon>Rathayibacter</taxon>
    </lineage>
</organism>
<dbReference type="Proteomes" id="UP000464597">
    <property type="component" value="Chromosome"/>
</dbReference>
<name>A0ABX6H4B4_9MICO</name>
<reference evidence="3" key="1">
    <citation type="submission" date="2019-12" db="EMBL/GenBank/DDBJ databases">
        <title>Complete and draft genome sequences of new strains and members of some known species of the genus Rathayibacter isolated from plants.</title>
        <authorList>
            <person name="Tarlachkov S.V."/>
            <person name="Starodumova I.P."/>
            <person name="Dorofeeva L.V."/>
            <person name="Prisyazhnaya N.V."/>
            <person name="Leyn S."/>
            <person name="Zlamal J."/>
            <person name="Elan M."/>
            <person name="Osterman A.L."/>
            <person name="Nadler S."/>
            <person name="Subbotin S.A."/>
            <person name="Evtushenko L.I."/>
        </authorList>
    </citation>
    <scope>NUCLEOTIDE SEQUENCE [LARGE SCALE GENOMIC DNA]</scope>
    <source>
        <strain evidence="3">VKM Ac-2802</strain>
    </source>
</reference>
<evidence type="ECO:0000313" key="3">
    <source>
        <dbReference type="Proteomes" id="UP000464597"/>
    </source>
</evidence>
<gene>
    <name evidence="2" type="ORF">GSU69_18615</name>
</gene>
<evidence type="ECO:0000256" key="1">
    <source>
        <dbReference type="SAM" id="SignalP"/>
    </source>
</evidence>
<keyword evidence="3" id="KW-1185">Reference proteome</keyword>
<evidence type="ECO:0000313" key="2">
    <source>
        <dbReference type="EMBL" id="QHC64497.1"/>
    </source>
</evidence>
<proteinExistence type="predicted"/>
<dbReference type="EMBL" id="CP047180">
    <property type="protein sequence ID" value="QHC64497.1"/>
    <property type="molecule type" value="Genomic_DNA"/>
</dbReference>
<feature type="signal peptide" evidence="1">
    <location>
        <begin position="1"/>
        <end position="22"/>
    </location>
</feature>